<proteinExistence type="predicted"/>
<organism evidence="3 4">
    <name type="scientific">Fusarium mundagurra</name>
    <dbReference type="NCBI Taxonomy" id="1567541"/>
    <lineage>
        <taxon>Eukaryota</taxon>
        <taxon>Fungi</taxon>
        <taxon>Dikarya</taxon>
        <taxon>Ascomycota</taxon>
        <taxon>Pezizomycotina</taxon>
        <taxon>Sordariomycetes</taxon>
        <taxon>Hypocreomycetidae</taxon>
        <taxon>Hypocreales</taxon>
        <taxon>Nectriaceae</taxon>
        <taxon>Fusarium</taxon>
        <taxon>Fusarium fujikuroi species complex</taxon>
    </lineage>
</organism>
<comment type="caution">
    <text evidence="3">The sequence shown here is derived from an EMBL/GenBank/DDBJ whole genome shotgun (WGS) entry which is preliminary data.</text>
</comment>
<dbReference type="GO" id="GO:0003677">
    <property type="term" value="F:DNA binding"/>
    <property type="evidence" value="ECO:0007669"/>
    <property type="project" value="UniProtKB-KW"/>
</dbReference>
<dbReference type="PANTHER" id="PTHR19303">
    <property type="entry name" value="TRANSPOSON"/>
    <property type="match status" value="1"/>
</dbReference>
<dbReference type="Pfam" id="PF03184">
    <property type="entry name" value="DDE_1"/>
    <property type="match status" value="1"/>
</dbReference>
<dbReference type="InterPro" id="IPR004875">
    <property type="entry name" value="DDE_SF_endonuclease_dom"/>
</dbReference>
<dbReference type="InterPro" id="IPR036397">
    <property type="entry name" value="RNaseH_sf"/>
</dbReference>
<dbReference type="EMBL" id="JAAOAN010000896">
    <property type="protein sequence ID" value="KAF5698520.1"/>
    <property type="molecule type" value="Genomic_DNA"/>
</dbReference>
<evidence type="ECO:0000313" key="3">
    <source>
        <dbReference type="EMBL" id="KAF5698520.1"/>
    </source>
</evidence>
<feature type="non-terminal residue" evidence="3">
    <location>
        <position position="393"/>
    </location>
</feature>
<evidence type="ECO:0000313" key="4">
    <source>
        <dbReference type="Proteomes" id="UP000544331"/>
    </source>
</evidence>
<dbReference type="InterPro" id="IPR006600">
    <property type="entry name" value="HTH_CenpB_DNA-bd_dom"/>
</dbReference>
<dbReference type="SUPFAM" id="SSF46689">
    <property type="entry name" value="Homeodomain-like"/>
    <property type="match status" value="1"/>
</dbReference>
<dbReference type="InterPro" id="IPR050863">
    <property type="entry name" value="CenT-Element_Derived"/>
</dbReference>
<sequence>MSQPSNEARILLALQALQNNPKLRLRRAATIYKVGYSTLRDRRNGIQSRSDWVPKSRKLSDLEEQIIVQFLLDLDSRGFPARLRFVEEIANSLLADRDASPVGKRWAHNFVKRQPELKTRLFRRYDYQRAKCEDPTIIRGWFRLVQNTIAKYGIRSDDIWNFDETGFMMGLIMAGMAVTGSERQGRPKSVQPGNREWITVIQAINAEGQSIAPFIIGAGQYHLANWYRESNLPADWVIATSQNGWTNNELGLEWLKHFDRSTTKRSNARYRLLILDGHESHHSTDFEKYCKENKIITLCMPAHASHLLQPLDIGCFAVLKKAYGQEIEHLIRCSITHISKTEFFPAFYAAFKATFTESNIRGGFRGAGLAPLDPETVISKLDVQLRTPTPPGE</sequence>
<dbReference type="InterPro" id="IPR009057">
    <property type="entry name" value="Homeodomain-like_sf"/>
</dbReference>
<protein>
    <recommendedName>
        <fullName evidence="2">HTH CENPB-type domain-containing protein</fullName>
    </recommendedName>
</protein>
<dbReference type="PANTHER" id="PTHR19303:SF62">
    <property type="entry name" value="HTH CENPB-TYPE DOMAIN-CONTAINING PROTEIN-RELATED"/>
    <property type="match status" value="1"/>
</dbReference>
<dbReference type="GO" id="GO:0005634">
    <property type="term" value="C:nucleus"/>
    <property type="evidence" value="ECO:0007669"/>
    <property type="project" value="TreeGrafter"/>
</dbReference>
<keyword evidence="4" id="KW-1185">Reference proteome</keyword>
<dbReference type="Gene3D" id="3.30.420.10">
    <property type="entry name" value="Ribonuclease H-like superfamily/Ribonuclease H"/>
    <property type="match status" value="1"/>
</dbReference>
<feature type="domain" description="HTH CENPB-type" evidence="2">
    <location>
        <begin position="51"/>
        <end position="120"/>
    </location>
</feature>
<evidence type="ECO:0000259" key="2">
    <source>
        <dbReference type="PROSITE" id="PS51253"/>
    </source>
</evidence>
<accession>A0A8H6D079</accession>
<gene>
    <name evidence="3" type="ORF">FMUND_15074</name>
</gene>
<keyword evidence="1" id="KW-0238">DNA-binding</keyword>
<dbReference type="Proteomes" id="UP000544331">
    <property type="component" value="Unassembled WGS sequence"/>
</dbReference>
<dbReference type="OrthoDB" id="5014592at2759"/>
<name>A0A8H6D079_9HYPO</name>
<dbReference type="PROSITE" id="PS51253">
    <property type="entry name" value="HTH_CENPB"/>
    <property type="match status" value="1"/>
</dbReference>
<dbReference type="AlphaFoldDB" id="A0A8H6D079"/>
<reference evidence="3 4" key="1">
    <citation type="submission" date="2020-05" db="EMBL/GenBank/DDBJ databases">
        <title>Identification and distribution of gene clusters putatively required for synthesis of sphingolipid metabolism inhibitors in phylogenetically diverse species of the filamentous fungus Fusarium.</title>
        <authorList>
            <person name="Kim H.-S."/>
            <person name="Busman M."/>
            <person name="Brown D.W."/>
            <person name="Divon H."/>
            <person name="Uhlig S."/>
            <person name="Proctor R.H."/>
        </authorList>
    </citation>
    <scope>NUCLEOTIDE SEQUENCE [LARGE SCALE GENOMIC DNA]</scope>
    <source>
        <strain evidence="3 4">NRRL 66235</strain>
    </source>
</reference>
<evidence type="ECO:0000256" key="1">
    <source>
        <dbReference type="ARBA" id="ARBA00023125"/>
    </source>
</evidence>